<evidence type="ECO:0000313" key="3">
    <source>
        <dbReference type="Proteomes" id="UP000278609"/>
    </source>
</evidence>
<feature type="chain" id="PRO_5018198955" evidence="1">
    <location>
        <begin position="20"/>
        <end position="278"/>
    </location>
</feature>
<reference evidence="2 3" key="1">
    <citation type="submission" date="2018-11" db="EMBL/GenBank/DDBJ databases">
        <title>Genomes From Bacteria Associated with the Canine Oral Cavity: a Test Case for Automated Genome-Based Taxonomic Assignment.</title>
        <authorList>
            <person name="Coil D.A."/>
            <person name="Jospin G."/>
            <person name="Darling A.E."/>
            <person name="Wallis C."/>
            <person name="Davis I.J."/>
            <person name="Harris S."/>
            <person name="Eisen J.A."/>
            <person name="Holcombe L.J."/>
            <person name="O'Flynn C."/>
        </authorList>
    </citation>
    <scope>NUCLEOTIDE SEQUENCE [LARGE SCALE GENOMIC DNA]</scope>
    <source>
        <strain evidence="2 3">OH2617_COT-023</strain>
    </source>
</reference>
<proteinExistence type="predicted"/>
<dbReference type="Proteomes" id="UP000278609">
    <property type="component" value="Unassembled WGS sequence"/>
</dbReference>
<dbReference type="Pfam" id="PF09697">
    <property type="entry name" value="Porph_ging"/>
    <property type="match status" value="1"/>
</dbReference>
<dbReference type="EMBL" id="RQYS01000054">
    <property type="protein sequence ID" value="RRD59113.1"/>
    <property type="molecule type" value="Genomic_DNA"/>
</dbReference>
<dbReference type="NCBIfam" id="TIGR01200">
    <property type="entry name" value="GLPGLI"/>
    <property type="match status" value="1"/>
</dbReference>
<dbReference type="RefSeq" id="WP_124752343.1">
    <property type="nucleotide sequence ID" value="NZ_RQYS01000054.1"/>
</dbReference>
<evidence type="ECO:0000313" key="2">
    <source>
        <dbReference type="EMBL" id="RRD59113.1"/>
    </source>
</evidence>
<feature type="signal peptide" evidence="1">
    <location>
        <begin position="1"/>
        <end position="19"/>
    </location>
</feature>
<name>A0A3P1XQD9_TANFO</name>
<dbReference type="OrthoDB" id="1440774at2"/>
<sequence>MKNRLFCVVLFFSFISASAKEKVLDQAYLRCHYQLIQIKDTLKGKTSDDLLILQIGRNISKCQSFYSFQVDSLMALPDSDKTLWKMINKAMKNGDFMKGNYPHKRMKTYVYKNYPQGKMTVTDGLSLQDYMYEDELHAQEWQMTDSTKTILDYACQQAVCYFRGRYWTAWFAPDIPVSDGPWKFGGLPGLIMEVYDRGHQYHFTIVGLQQVDHEPIIFSPTYIGSKKFEQTNRIDFLKAKKRYLMDMNGYIQMETGIDLSNGELANIMRYDLMELDYK</sequence>
<protein>
    <submittedName>
        <fullName evidence="2">GLPGLI family protein</fullName>
    </submittedName>
</protein>
<dbReference type="InterPro" id="IPR005901">
    <property type="entry name" value="GLPGLI"/>
</dbReference>
<organism evidence="2 3">
    <name type="scientific">Tannerella forsythia</name>
    <name type="common">Bacteroides forsythus</name>
    <dbReference type="NCBI Taxonomy" id="28112"/>
    <lineage>
        <taxon>Bacteria</taxon>
        <taxon>Pseudomonadati</taxon>
        <taxon>Bacteroidota</taxon>
        <taxon>Bacteroidia</taxon>
        <taxon>Bacteroidales</taxon>
        <taxon>Tannerellaceae</taxon>
        <taxon>Tannerella</taxon>
    </lineage>
</organism>
<keyword evidence="1" id="KW-0732">Signal</keyword>
<comment type="caution">
    <text evidence="2">The sequence shown here is derived from an EMBL/GenBank/DDBJ whole genome shotgun (WGS) entry which is preliminary data.</text>
</comment>
<evidence type="ECO:0000256" key="1">
    <source>
        <dbReference type="SAM" id="SignalP"/>
    </source>
</evidence>
<accession>A0A3P1XQD9</accession>
<gene>
    <name evidence="2" type="ORF">EII40_11340</name>
</gene>
<dbReference type="AlphaFoldDB" id="A0A3P1XQD9"/>